<dbReference type="KEGG" id="caa:Caka_2187"/>
<name>D5EM45_CORAD</name>
<evidence type="ECO:0000256" key="4">
    <source>
        <dbReference type="ARBA" id="ARBA00022605"/>
    </source>
</evidence>
<dbReference type="Pfam" id="PF12710">
    <property type="entry name" value="HAD"/>
    <property type="match status" value="1"/>
</dbReference>
<protein>
    <recommendedName>
        <fullName evidence="3">phosphoserine phosphatase</fullName>
        <ecNumber evidence="3">3.1.3.3</ecNumber>
    </recommendedName>
</protein>
<dbReference type="GO" id="GO:0000287">
    <property type="term" value="F:magnesium ion binding"/>
    <property type="evidence" value="ECO:0007669"/>
    <property type="project" value="TreeGrafter"/>
</dbReference>
<comment type="catalytic activity">
    <reaction evidence="10">
        <text>O-phospho-D-serine + H2O = D-serine + phosphate</text>
        <dbReference type="Rhea" id="RHEA:24873"/>
        <dbReference type="ChEBI" id="CHEBI:15377"/>
        <dbReference type="ChEBI" id="CHEBI:35247"/>
        <dbReference type="ChEBI" id="CHEBI:43474"/>
        <dbReference type="ChEBI" id="CHEBI:58680"/>
        <dbReference type="EC" id="3.1.3.3"/>
    </reaction>
</comment>
<evidence type="ECO:0000256" key="1">
    <source>
        <dbReference type="ARBA" id="ARBA00001946"/>
    </source>
</evidence>
<dbReference type="PANTHER" id="PTHR43344:SF2">
    <property type="entry name" value="PHOSPHOSERINE PHOSPHATASE"/>
    <property type="match status" value="1"/>
</dbReference>
<dbReference type="RefSeq" id="WP_013043927.1">
    <property type="nucleotide sequence ID" value="NC_014008.1"/>
</dbReference>
<evidence type="ECO:0000256" key="6">
    <source>
        <dbReference type="ARBA" id="ARBA00022801"/>
    </source>
</evidence>
<evidence type="ECO:0000313" key="12">
    <source>
        <dbReference type="EMBL" id="ADE55205.1"/>
    </source>
</evidence>
<evidence type="ECO:0000256" key="9">
    <source>
        <dbReference type="ARBA" id="ARBA00048138"/>
    </source>
</evidence>
<dbReference type="EC" id="3.1.3.3" evidence="3"/>
<keyword evidence="6" id="KW-0378">Hydrolase</keyword>
<dbReference type="InterPro" id="IPR036412">
    <property type="entry name" value="HAD-like_sf"/>
</dbReference>
<evidence type="ECO:0000256" key="8">
    <source>
        <dbReference type="ARBA" id="ARBA00023299"/>
    </source>
</evidence>
<dbReference type="Proteomes" id="UP000000925">
    <property type="component" value="Chromosome"/>
</dbReference>
<dbReference type="GO" id="GO:0036424">
    <property type="term" value="F:L-phosphoserine phosphatase activity"/>
    <property type="evidence" value="ECO:0007669"/>
    <property type="project" value="TreeGrafter"/>
</dbReference>
<comment type="catalytic activity">
    <reaction evidence="9">
        <text>O-phospho-L-serine + H2O = L-serine + phosphate</text>
        <dbReference type="Rhea" id="RHEA:21208"/>
        <dbReference type="ChEBI" id="CHEBI:15377"/>
        <dbReference type="ChEBI" id="CHEBI:33384"/>
        <dbReference type="ChEBI" id="CHEBI:43474"/>
        <dbReference type="ChEBI" id="CHEBI:57524"/>
        <dbReference type="EC" id="3.1.3.3"/>
    </reaction>
</comment>
<dbReference type="GO" id="GO:0005737">
    <property type="term" value="C:cytoplasm"/>
    <property type="evidence" value="ECO:0007669"/>
    <property type="project" value="TreeGrafter"/>
</dbReference>
<proteinExistence type="predicted"/>
<keyword evidence="4" id="KW-0028">Amino-acid biosynthesis</keyword>
<evidence type="ECO:0000256" key="11">
    <source>
        <dbReference type="SAM" id="SignalP"/>
    </source>
</evidence>
<dbReference type="InterPro" id="IPR050582">
    <property type="entry name" value="HAD-like_SerB"/>
</dbReference>
<dbReference type="GO" id="GO:0006564">
    <property type="term" value="P:L-serine biosynthetic process"/>
    <property type="evidence" value="ECO:0007669"/>
    <property type="project" value="UniProtKB-KW"/>
</dbReference>
<keyword evidence="13" id="KW-1185">Reference proteome</keyword>
<dbReference type="HOGENOM" id="CLU_052514_0_0_0"/>
<evidence type="ECO:0000313" key="13">
    <source>
        <dbReference type="Proteomes" id="UP000000925"/>
    </source>
</evidence>
<dbReference type="Gene3D" id="3.40.50.1000">
    <property type="entry name" value="HAD superfamily/HAD-like"/>
    <property type="match status" value="1"/>
</dbReference>
<dbReference type="SUPFAM" id="SSF56784">
    <property type="entry name" value="HAD-like"/>
    <property type="match status" value="1"/>
</dbReference>
<dbReference type="PANTHER" id="PTHR43344">
    <property type="entry name" value="PHOSPHOSERINE PHOSPHATASE"/>
    <property type="match status" value="1"/>
</dbReference>
<dbReference type="eggNOG" id="COG0560">
    <property type="taxonomic scope" value="Bacteria"/>
</dbReference>
<keyword evidence="7" id="KW-0460">Magnesium</keyword>
<dbReference type="STRING" id="583355.Caka_2187"/>
<evidence type="ECO:0000256" key="5">
    <source>
        <dbReference type="ARBA" id="ARBA00022723"/>
    </source>
</evidence>
<reference evidence="12 13" key="1">
    <citation type="journal article" date="2010" name="Stand. Genomic Sci.">
        <title>Complete genome sequence of Coraliomargarita akajimensis type strain (04OKA010-24).</title>
        <authorList>
            <person name="Mavromatis K."/>
            <person name="Abt B."/>
            <person name="Brambilla E."/>
            <person name="Lapidus A."/>
            <person name="Copeland A."/>
            <person name="Deshpande S."/>
            <person name="Nolan M."/>
            <person name="Lucas S."/>
            <person name="Tice H."/>
            <person name="Cheng J.F."/>
            <person name="Han C."/>
            <person name="Detter J.C."/>
            <person name="Woyke T."/>
            <person name="Goodwin L."/>
            <person name="Pitluck S."/>
            <person name="Held B."/>
            <person name="Brettin T."/>
            <person name="Tapia R."/>
            <person name="Ivanova N."/>
            <person name="Mikhailova N."/>
            <person name="Pati A."/>
            <person name="Liolios K."/>
            <person name="Chen A."/>
            <person name="Palaniappan K."/>
            <person name="Land M."/>
            <person name="Hauser L."/>
            <person name="Chang Y.J."/>
            <person name="Jeffries C.D."/>
            <person name="Rohde M."/>
            <person name="Goker M."/>
            <person name="Bristow J."/>
            <person name="Eisen J.A."/>
            <person name="Markowitz V."/>
            <person name="Hugenholtz P."/>
            <person name="Klenk H.P."/>
            <person name="Kyrpides N.C."/>
        </authorList>
    </citation>
    <scope>NUCLEOTIDE SEQUENCE [LARGE SCALE GENOMIC DNA]</scope>
    <source>
        <strain evidence="13">DSM 45221 / IAM 15411 / JCM 23193 / KCTC 12865</strain>
    </source>
</reference>
<keyword evidence="5" id="KW-0479">Metal-binding</keyword>
<comment type="cofactor">
    <cofactor evidence="1">
        <name>Mg(2+)</name>
        <dbReference type="ChEBI" id="CHEBI:18420"/>
    </cofactor>
</comment>
<evidence type="ECO:0000256" key="7">
    <source>
        <dbReference type="ARBA" id="ARBA00022842"/>
    </source>
</evidence>
<feature type="signal peptide" evidence="11">
    <location>
        <begin position="1"/>
        <end position="19"/>
    </location>
</feature>
<dbReference type="InterPro" id="IPR023214">
    <property type="entry name" value="HAD_sf"/>
</dbReference>
<evidence type="ECO:0000256" key="3">
    <source>
        <dbReference type="ARBA" id="ARBA00012640"/>
    </source>
</evidence>
<evidence type="ECO:0000256" key="10">
    <source>
        <dbReference type="ARBA" id="ARBA00048523"/>
    </source>
</evidence>
<sequence>MKRIKHHLLASLLSLCVVACSPEQVSSGEEPSNLATIAPPLQSWNSGAPKAAIIDFVNSVTDVSAATYLPPQERIAVFDMDGTILIERPMYVLFDFAWKRIEAQIRERPVLAENKQPFKAVAEKDMDYFHHNPYGPGGMFEILLYATDGMSDAEYQTALQDYLTKSHPRFGKAPNELVYVPSIELIAYLHDHAFKVYIVSGSDPEFTRIAAADKVGVPPEHIIGSTVLTKWNGEEFIRQHEFIEPINDQAGKPVNIRNHIGRIPVIAVGNSRGDLEMLNYSKTADHSLQLIVNHDDAEREYEYSVQRMKQLCEANDWIEISMKNDFKVIFE</sequence>
<dbReference type="OrthoDB" id="9799365at2"/>
<dbReference type="EMBL" id="CP001998">
    <property type="protein sequence ID" value="ADE55205.1"/>
    <property type="molecule type" value="Genomic_DNA"/>
</dbReference>
<gene>
    <name evidence="12" type="ordered locus">Caka_2187</name>
</gene>
<feature type="chain" id="PRO_5003071273" description="phosphoserine phosphatase" evidence="11">
    <location>
        <begin position="20"/>
        <end position="331"/>
    </location>
</feature>
<accession>D5EM45</accession>
<comment type="pathway">
    <text evidence="2">Amino-acid biosynthesis; L-serine biosynthesis; L-serine from 3-phospho-D-glycerate: step 3/3.</text>
</comment>
<evidence type="ECO:0000256" key="2">
    <source>
        <dbReference type="ARBA" id="ARBA00005135"/>
    </source>
</evidence>
<organism evidence="12 13">
    <name type="scientific">Coraliomargarita akajimensis (strain DSM 45221 / IAM 15411 / JCM 23193 / KCTC 12865 / 04OKA010-24)</name>
    <dbReference type="NCBI Taxonomy" id="583355"/>
    <lineage>
        <taxon>Bacteria</taxon>
        <taxon>Pseudomonadati</taxon>
        <taxon>Verrucomicrobiota</taxon>
        <taxon>Opitutia</taxon>
        <taxon>Puniceicoccales</taxon>
        <taxon>Coraliomargaritaceae</taxon>
        <taxon>Coraliomargarita</taxon>
    </lineage>
</organism>
<keyword evidence="8" id="KW-0718">Serine biosynthesis</keyword>
<keyword evidence="11" id="KW-0732">Signal</keyword>
<dbReference type="AlphaFoldDB" id="D5EM45"/>